<reference evidence="2" key="1">
    <citation type="journal article" date="2022" name="Mol. Ecol. Resour.">
        <title>The genomes of chicory, endive, great burdock and yacon provide insights into Asteraceae palaeo-polyploidization history and plant inulin production.</title>
        <authorList>
            <person name="Fan W."/>
            <person name="Wang S."/>
            <person name="Wang H."/>
            <person name="Wang A."/>
            <person name="Jiang F."/>
            <person name="Liu H."/>
            <person name="Zhao H."/>
            <person name="Xu D."/>
            <person name="Zhang Y."/>
        </authorList>
    </citation>
    <scope>NUCLEOTIDE SEQUENCE [LARGE SCALE GENOMIC DNA]</scope>
    <source>
        <strain evidence="2">cv. Niubang</strain>
    </source>
</reference>
<sequence>MWQWKWVFRTGLVEVSEVNAYTPLPIFLLHDHNISQPVGIFHFSDFPGLEKIIGLVIDYFVSFWRELTSLLFDRFERRIDVESMRNDLGVDGNNDDFFYSIVVDSFRVCLALAVDDVELRLLVDSFRIHWKSNFPDSVIHGTIESHKNHRTSYDLCFIDSHSFDCAKENDVRRTSSIDQDSLDRAISNLELNNLPIMMLLPWIVGILLIKRDGHGHQLQLVLRS</sequence>
<dbReference type="Proteomes" id="UP001055879">
    <property type="component" value="Linkage Group LG02"/>
</dbReference>
<organism evidence="1 2">
    <name type="scientific">Arctium lappa</name>
    <name type="common">Greater burdock</name>
    <name type="synonym">Lappa major</name>
    <dbReference type="NCBI Taxonomy" id="4217"/>
    <lineage>
        <taxon>Eukaryota</taxon>
        <taxon>Viridiplantae</taxon>
        <taxon>Streptophyta</taxon>
        <taxon>Embryophyta</taxon>
        <taxon>Tracheophyta</taxon>
        <taxon>Spermatophyta</taxon>
        <taxon>Magnoliopsida</taxon>
        <taxon>eudicotyledons</taxon>
        <taxon>Gunneridae</taxon>
        <taxon>Pentapetalae</taxon>
        <taxon>asterids</taxon>
        <taxon>campanulids</taxon>
        <taxon>Asterales</taxon>
        <taxon>Asteraceae</taxon>
        <taxon>Carduoideae</taxon>
        <taxon>Cardueae</taxon>
        <taxon>Arctiinae</taxon>
        <taxon>Arctium</taxon>
    </lineage>
</organism>
<protein>
    <submittedName>
        <fullName evidence="1">Uncharacterized protein</fullName>
    </submittedName>
</protein>
<gene>
    <name evidence="1" type="ORF">L6452_06001</name>
</gene>
<name>A0ACB9EHD0_ARCLA</name>
<reference evidence="1 2" key="2">
    <citation type="journal article" date="2022" name="Mol. Ecol. Resour.">
        <title>The genomes of chicory, endive, great burdock and yacon provide insights into Asteraceae paleo-polyploidization history and plant inulin production.</title>
        <authorList>
            <person name="Fan W."/>
            <person name="Wang S."/>
            <person name="Wang H."/>
            <person name="Wang A."/>
            <person name="Jiang F."/>
            <person name="Liu H."/>
            <person name="Zhao H."/>
            <person name="Xu D."/>
            <person name="Zhang Y."/>
        </authorList>
    </citation>
    <scope>NUCLEOTIDE SEQUENCE [LARGE SCALE GENOMIC DNA]</scope>
    <source>
        <strain evidence="2">cv. Niubang</strain>
    </source>
</reference>
<proteinExistence type="predicted"/>
<keyword evidence="2" id="KW-1185">Reference proteome</keyword>
<accession>A0ACB9EHD0</accession>
<evidence type="ECO:0000313" key="2">
    <source>
        <dbReference type="Proteomes" id="UP001055879"/>
    </source>
</evidence>
<evidence type="ECO:0000313" key="1">
    <source>
        <dbReference type="EMBL" id="KAI3758438.1"/>
    </source>
</evidence>
<dbReference type="EMBL" id="CM042048">
    <property type="protein sequence ID" value="KAI3758438.1"/>
    <property type="molecule type" value="Genomic_DNA"/>
</dbReference>
<comment type="caution">
    <text evidence="1">The sequence shown here is derived from an EMBL/GenBank/DDBJ whole genome shotgun (WGS) entry which is preliminary data.</text>
</comment>